<dbReference type="Proteomes" id="UP000532746">
    <property type="component" value="Unassembled WGS sequence"/>
</dbReference>
<dbReference type="Pfam" id="PF12680">
    <property type="entry name" value="SnoaL_2"/>
    <property type="match status" value="1"/>
</dbReference>
<dbReference type="EMBL" id="JACHGG010000014">
    <property type="protein sequence ID" value="MBB6061472.1"/>
    <property type="molecule type" value="Genomic_DNA"/>
</dbReference>
<dbReference type="SUPFAM" id="SSF54427">
    <property type="entry name" value="NTF2-like"/>
    <property type="match status" value="1"/>
</dbReference>
<dbReference type="Gene3D" id="3.10.450.50">
    <property type="match status" value="1"/>
</dbReference>
<accession>A0A7W9T4J5</accession>
<protein>
    <recommendedName>
        <fullName evidence="1">SnoaL-like domain-containing protein</fullName>
    </recommendedName>
</protein>
<evidence type="ECO:0000313" key="3">
    <source>
        <dbReference type="Proteomes" id="UP000532746"/>
    </source>
</evidence>
<sequence length="155" mass="17243">MTSATTNDSTTRAEHAFRRHLALFTNPDLTPETYASLLTEDVVHEYPYAPAPFANRVEGRDAVTAYMVNVTQRATGWNFTDFTFLATSDPDTVIVEFKGGASVTATGKTYHQEYIGRLTLRGEQIAHYREYWNPTWILEAFVPSPAAAETEGAST</sequence>
<evidence type="ECO:0000259" key="1">
    <source>
        <dbReference type="Pfam" id="PF12680"/>
    </source>
</evidence>
<dbReference type="InterPro" id="IPR037401">
    <property type="entry name" value="SnoaL-like"/>
</dbReference>
<dbReference type="RefSeq" id="WP_183405545.1">
    <property type="nucleotide sequence ID" value="NZ_JACHGG010000014.1"/>
</dbReference>
<gene>
    <name evidence="2" type="ORF">HNQ93_004353</name>
</gene>
<feature type="domain" description="SnoaL-like" evidence="1">
    <location>
        <begin position="18"/>
        <end position="127"/>
    </location>
</feature>
<dbReference type="AlphaFoldDB" id="A0A7W9T4J5"/>
<keyword evidence="3" id="KW-1185">Reference proteome</keyword>
<evidence type="ECO:0000313" key="2">
    <source>
        <dbReference type="EMBL" id="MBB6061472.1"/>
    </source>
</evidence>
<proteinExistence type="predicted"/>
<comment type="caution">
    <text evidence="2">The sequence shown here is derived from an EMBL/GenBank/DDBJ whole genome shotgun (WGS) entry which is preliminary data.</text>
</comment>
<organism evidence="2 3">
    <name type="scientific">Hymenobacter luteus</name>
    <dbReference type="NCBI Taxonomy" id="1411122"/>
    <lineage>
        <taxon>Bacteria</taxon>
        <taxon>Pseudomonadati</taxon>
        <taxon>Bacteroidota</taxon>
        <taxon>Cytophagia</taxon>
        <taxon>Cytophagales</taxon>
        <taxon>Hymenobacteraceae</taxon>
        <taxon>Hymenobacter</taxon>
    </lineage>
</organism>
<dbReference type="InterPro" id="IPR032710">
    <property type="entry name" value="NTF2-like_dom_sf"/>
</dbReference>
<name>A0A7W9T4J5_9BACT</name>
<reference evidence="2 3" key="1">
    <citation type="submission" date="2020-08" db="EMBL/GenBank/DDBJ databases">
        <title>Genomic Encyclopedia of Type Strains, Phase IV (KMG-IV): sequencing the most valuable type-strain genomes for metagenomic binning, comparative biology and taxonomic classification.</title>
        <authorList>
            <person name="Goeker M."/>
        </authorList>
    </citation>
    <scope>NUCLEOTIDE SEQUENCE [LARGE SCALE GENOMIC DNA]</scope>
    <source>
        <strain evidence="2 3">DSM 26718</strain>
    </source>
</reference>